<keyword evidence="2" id="KW-1185">Reference proteome</keyword>
<reference evidence="1" key="1">
    <citation type="journal article" date="2020" name="New Phytol.">
        <title>Comparative genomics reveals dynamic genome evolution in host specialist ectomycorrhizal fungi.</title>
        <authorList>
            <person name="Lofgren L.A."/>
            <person name="Nguyen N.H."/>
            <person name="Vilgalys R."/>
            <person name="Ruytinx J."/>
            <person name="Liao H.L."/>
            <person name="Branco S."/>
            <person name="Kuo A."/>
            <person name="LaButti K."/>
            <person name="Lipzen A."/>
            <person name="Andreopoulos W."/>
            <person name="Pangilinan J."/>
            <person name="Riley R."/>
            <person name="Hundley H."/>
            <person name="Na H."/>
            <person name="Barry K."/>
            <person name="Grigoriev I.V."/>
            <person name="Stajich J.E."/>
            <person name="Kennedy P.G."/>
        </authorList>
    </citation>
    <scope>NUCLEOTIDE SEQUENCE</scope>
    <source>
        <strain evidence="1">FC203</strain>
    </source>
</reference>
<gene>
    <name evidence="1" type="ORF">F5891DRAFT_1171562</name>
</gene>
<proteinExistence type="predicted"/>
<name>A0AAD4EC30_9AGAM</name>
<dbReference type="EMBL" id="JABBWK010000013">
    <property type="protein sequence ID" value="KAG1903397.1"/>
    <property type="molecule type" value="Genomic_DNA"/>
</dbReference>
<sequence length="160" mass="18113">MPAAMLTRPGLLVATLGYTIPMTNRNELCLWILNHTTSESIIEDASPVQLKKSTPEHQFEGHEDDRRYLAYDERGRNLALWMVSYIAPELPADATNIWLHSCIVMIVATFFRLLMLRHHLAPPIVPSVLTDLRLAASGTSIYPPIIHDPIFRRSTLRTAL</sequence>
<dbReference type="GeneID" id="64659847"/>
<dbReference type="Proteomes" id="UP001195769">
    <property type="component" value="Unassembled WGS sequence"/>
</dbReference>
<organism evidence="1 2">
    <name type="scientific">Suillus fuscotomentosus</name>
    <dbReference type="NCBI Taxonomy" id="1912939"/>
    <lineage>
        <taxon>Eukaryota</taxon>
        <taxon>Fungi</taxon>
        <taxon>Dikarya</taxon>
        <taxon>Basidiomycota</taxon>
        <taxon>Agaricomycotina</taxon>
        <taxon>Agaricomycetes</taxon>
        <taxon>Agaricomycetidae</taxon>
        <taxon>Boletales</taxon>
        <taxon>Suillineae</taxon>
        <taxon>Suillaceae</taxon>
        <taxon>Suillus</taxon>
    </lineage>
</organism>
<dbReference type="AlphaFoldDB" id="A0AAD4EC30"/>
<accession>A0AAD4EC30</accession>
<comment type="caution">
    <text evidence="1">The sequence shown here is derived from an EMBL/GenBank/DDBJ whole genome shotgun (WGS) entry which is preliminary data.</text>
</comment>
<evidence type="ECO:0000313" key="2">
    <source>
        <dbReference type="Proteomes" id="UP001195769"/>
    </source>
</evidence>
<dbReference type="RefSeq" id="XP_041228972.1">
    <property type="nucleotide sequence ID" value="XM_041365549.1"/>
</dbReference>
<protein>
    <submittedName>
        <fullName evidence="1">Uncharacterized protein</fullName>
    </submittedName>
</protein>
<evidence type="ECO:0000313" key="1">
    <source>
        <dbReference type="EMBL" id="KAG1903397.1"/>
    </source>
</evidence>